<gene>
    <name evidence="1" type="ORF">FA15DRAFT_709601</name>
</gene>
<accession>A0A5C3KFI8</accession>
<protein>
    <submittedName>
        <fullName evidence="1">Uncharacterized protein</fullName>
    </submittedName>
</protein>
<evidence type="ECO:0000313" key="2">
    <source>
        <dbReference type="Proteomes" id="UP000307440"/>
    </source>
</evidence>
<reference evidence="1 2" key="1">
    <citation type="journal article" date="2019" name="Nat. Ecol. Evol.">
        <title>Megaphylogeny resolves global patterns of mushroom evolution.</title>
        <authorList>
            <person name="Varga T."/>
            <person name="Krizsan K."/>
            <person name="Foldi C."/>
            <person name="Dima B."/>
            <person name="Sanchez-Garcia M."/>
            <person name="Sanchez-Ramirez S."/>
            <person name="Szollosi G.J."/>
            <person name="Szarkandi J.G."/>
            <person name="Papp V."/>
            <person name="Albert L."/>
            <person name="Andreopoulos W."/>
            <person name="Angelini C."/>
            <person name="Antonin V."/>
            <person name="Barry K.W."/>
            <person name="Bougher N.L."/>
            <person name="Buchanan P."/>
            <person name="Buyck B."/>
            <person name="Bense V."/>
            <person name="Catcheside P."/>
            <person name="Chovatia M."/>
            <person name="Cooper J."/>
            <person name="Damon W."/>
            <person name="Desjardin D."/>
            <person name="Finy P."/>
            <person name="Geml J."/>
            <person name="Haridas S."/>
            <person name="Hughes K."/>
            <person name="Justo A."/>
            <person name="Karasinski D."/>
            <person name="Kautmanova I."/>
            <person name="Kiss B."/>
            <person name="Kocsube S."/>
            <person name="Kotiranta H."/>
            <person name="LaButti K.M."/>
            <person name="Lechner B.E."/>
            <person name="Liimatainen K."/>
            <person name="Lipzen A."/>
            <person name="Lukacs Z."/>
            <person name="Mihaltcheva S."/>
            <person name="Morgado L.N."/>
            <person name="Niskanen T."/>
            <person name="Noordeloos M.E."/>
            <person name="Ohm R.A."/>
            <person name="Ortiz-Santana B."/>
            <person name="Ovrebo C."/>
            <person name="Racz N."/>
            <person name="Riley R."/>
            <person name="Savchenko A."/>
            <person name="Shiryaev A."/>
            <person name="Soop K."/>
            <person name="Spirin V."/>
            <person name="Szebenyi C."/>
            <person name="Tomsovsky M."/>
            <person name="Tulloss R.E."/>
            <person name="Uehling J."/>
            <person name="Grigoriev I.V."/>
            <person name="Vagvolgyi C."/>
            <person name="Papp T."/>
            <person name="Martin F.M."/>
            <person name="Miettinen O."/>
            <person name="Hibbett D.S."/>
            <person name="Nagy L.G."/>
        </authorList>
    </citation>
    <scope>NUCLEOTIDE SEQUENCE [LARGE SCALE GENOMIC DNA]</scope>
    <source>
        <strain evidence="1 2">CBS 121175</strain>
    </source>
</reference>
<organism evidence="1 2">
    <name type="scientific">Coprinopsis marcescibilis</name>
    <name type="common">Agaric fungus</name>
    <name type="synonym">Psathyrella marcescibilis</name>
    <dbReference type="NCBI Taxonomy" id="230819"/>
    <lineage>
        <taxon>Eukaryota</taxon>
        <taxon>Fungi</taxon>
        <taxon>Dikarya</taxon>
        <taxon>Basidiomycota</taxon>
        <taxon>Agaricomycotina</taxon>
        <taxon>Agaricomycetes</taxon>
        <taxon>Agaricomycetidae</taxon>
        <taxon>Agaricales</taxon>
        <taxon>Agaricineae</taxon>
        <taxon>Psathyrellaceae</taxon>
        <taxon>Coprinopsis</taxon>
    </lineage>
</organism>
<dbReference type="EMBL" id="ML210381">
    <property type="protein sequence ID" value="TFK18742.1"/>
    <property type="molecule type" value="Genomic_DNA"/>
</dbReference>
<keyword evidence="2" id="KW-1185">Reference proteome</keyword>
<proteinExistence type="predicted"/>
<dbReference type="AlphaFoldDB" id="A0A5C3KFI8"/>
<sequence>MFFPHELLRRIIALFIPYTPAFDINVANHLDNTPLCVLPRKQVAFLASNVTCSHAFYNTAMPSIWEYVVFTRPGHVHNAAHTAPTWGWATRRLDILVYKGVVPRLLASCLVCMPNLEILIINSSHLTKCYHGPKRPLLILPLPIELFGALGSAMPLLESIRVPDVIFNPSPISLSTCFDYLVPNLFPHITTLTLGHNDMNISPEYQDNDGFLTAAAHHNWFPGLVNLHLLNSVDPDPLFFICYGPQL</sequence>
<name>A0A5C3KFI8_COPMA</name>
<evidence type="ECO:0000313" key="1">
    <source>
        <dbReference type="EMBL" id="TFK18742.1"/>
    </source>
</evidence>
<dbReference type="Proteomes" id="UP000307440">
    <property type="component" value="Unassembled WGS sequence"/>
</dbReference>